<protein>
    <submittedName>
        <fullName evidence="1">Uncharacterized protein</fullName>
    </submittedName>
</protein>
<keyword evidence="2" id="KW-1185">Reference proteome</keyword>
<reference evidence="1" key="1">
    <citation type="submission" date="2015-05" db="UniProtKB">
        <authorList>
            <consortium name="EnsemblMetazoa"/>
        </authorList>
    </citation>
    <scope>IDENTIFICATION</scope>
</reference>
<evidence type="ECO:0000313" key="2">
    <source>
        <dbReference type="Proteomes" id="UP000015103"/>
    </source>
</evidence>
<organism evidence="1 2">
    <name type="scientific">Rhodnius prolixus</name>
    <name type="common">Triatomid bug</name>
    <dbReference type="NCBI Taxonomy" id="13249"/>
    <lineage>
        <taxon>Eukaryota</taxon>
        <taxon>Metazoa</taxon>
        <taxon>Ecdysozoa</taxon>
        <taxon>Arthropoda</taxon>
        <taxon>Hexapoda</taxon>
        <taxon>Insecta</taxon>
        <taxon>Pterygota</taxon>
        <taxon>Neoptera</taxon>
        <taxon>Paraneoptera</taxon>
        <taxon>Hemiptera</taxon>
        <taxon>Heteroptera</taxon>
        <taxon>Panheteroptera</taxon>
        <taxon>Cimicomorpha</taxon>
        <taxon>Reduviidae</taxon>
        <taxon>Triatominae</taxon>
        <taxon>Rhodnius</taxon>
    </lineage>
</organism>
<dbReference type="HOGENOM" id="CLU_1699940_0_0_1"/>
<dbReference type="AlphaFoldDB" id="T1HW78"/>
<proteinExistence type="predicted"/>
<dbReference type="InParanoid" id="T1HW78"/>
<dbReference type="EnsemblMetazoa" id="RPRC008298-RA">
    <property type="protein sequence ID" value="RPRC008298-PA"/>
    <property type="gene ID" value="RPRC008298"/>
</dbReference>
<dbReference type="VEuPathDB" id="VectorBase:RPRC008298"/>
<sequence>VCVLFLAGAAVAQWAQDDGQWKDDTHQWNQWSGVDNGQWDGDQGGQWNPAADGSMAGQWNPAANNMVAPWAGAPAWGGAPVWGGVPGVPHDTPEVAAAKAAHLAVHAAHAHRWRRQALLPATTLVSHLAAPTLWGATHHSVVAPTFLNAHATTLW</sequence>
<dbReference type="Proteomes" id="UP000015103">
    <property type="component" value="Unassembled WGS sequence"/>
</dbReference>
<evidence type="ECO:0000313" key="1">
    <source>
        <dbReference type="EnsemblMetazoa" id="RPRC008298-PA"/>
    </source>
</evidence>
<dbReference type="EMBL" id="ACPB03012621">
    <property type="status" value="NOT_ANNOTATED_CDS"/>
    <property type="molecule type" value="Genomic_DNA"/>
</dbReference>
<accession>T1HW78</accession>
<name>T1HW78_RHOPR</name>